<organism evidence="2 3">
    <name type="scientific">Pseudarthrobacter equi</name>
    <dbReference type="NCBI Taxonomy" id="728066"/>
    <lineage>
        <taxon>Bacteria</taxon>
        <taxon>Bacillati</taxon>
        <taxon>Actinomycetota</taxon>
        <taxon>Actinomycetes</taxon>
        <taxon>Micrococcales</taxon>
        <taxon>Micrococcaceae</taxon>
        <taxon>Pseudarthrobacter</taxon>
    </lineage>
</organism>
<sequence>MTDETVKPETRSLWIALVSALLVAVGVSVWAGFLFTGLQPDDTRAGLTNIATLGGVAGGLSLAGTAVLSLTGESVSRLVKKFGNWIRGILFGGYVIMLLAAFAAGLGAMFPKWPGAPWLISSTTSFILLGLAVTAMFINTAFHWHHSGKRP</sequence>
<feature type="transmembrane region" description="Helical" evidence="1">
    <location>
        <begin position="47"/>
        <end position="68"/>
    </location>
</feature>
<dbReference type="OrthoDB" id="9898874at2"/>
<keyword evidence="3" id="KW-1185">Reference proteome</keyword>
<proteinExistence type="predicted"/>
<evidence type="ECO:0000256" key="1">
    <source>
        <dbReference type="SAM" id="Phobius"/>
    </source>
</evidence>
<keyword evidence="1" id="KW-0472">Membrane</keyword>
<dbReference type="AlphaFoldDB" id="A0A1H1TME8"/>
<keyword evidence="1" id="KW-0812">Transmembrane</keyword>
<feature type="transmembrane region" description="Helical" evidence="1">
    <location>
        <begin position="116"/>
        <end position="142"/>
    </location>
</feature>
<gene>
    <name evidence="2" type="ORF">SAMN04489743_0453</name>
</gene>
<dbReference type="Proteomes" id="UP000198751">
    <property type="component" value="Chromosome I"/>
</dbReference>
<feature type="transmembrane region" description="Helical" evidence="1">
    <location>
        <begin position="12"/>
        <end position="35"/>
    </location>
</feature>
<reference evidence="3" key="1">
    <citation type="submission" date="2016-10" db="EMBL/GenBank/DDBJ databases">
        <authorList>
            <person name="Varghese N."/>
            <person name="Submissions S."/>
        </authorList>
    </citation>
    <scope>NUCLEOTIDE SEQUENCE [LARGE SCALE GENOMIC DNA]</scope>
    <source>
        <strain evidence="3">IMMIB L-1606</strain>
    </source>
</reference>
<protein>
    <submittedName>
        <fullName evidence="2">Uncharacterized protein</fullName>
    </submittedName>
</protein>
<keyword evidence="1" id="KW-1133">Transmembrane helix</keyword>
<evidence type="ECO:0000313" key="3">
    <source>
        <dbReference type="Proteomes" id="UP000198751"/>
    </source>
</evidence>
<feature type="transmembrane region" description="Helical" evidence="1">
    <location>
        <begin position="89"/>
        <end position="110"/>
    </location>
</feature>
<dbReference type="RefSeq" id="WP_091717198.1">
    <property type="nucleotide sequence ID" value="NZ_LT629779.1"/>
</dbReference>
<dbReference type="EMBL" id="LT629779">
    <property type="protein sequence ID" value="SDS61505.1"/>
    <property type="molecule type" value="Genomic_DNA"/>
</dbReference>
<evidence type="ECO:0000313" key="2">
    <source>
        <dbReference type="EMBL" id="SDS61505.1"/>
    </source>
</evidence>
<name>A0A1H1TME8_9MICC</name>
<accession>A0A1H1TME8</accession>